<name>A0A7C5VJX0_9DEIN</name>
<gene>
    <name evidence="2" type="ORF">ENM28_06055</name>
</gene>
<protein>
    <submittedName>
        <fullName evidence="2">Uncharacterized protein</fullName>
    </submittedName>
</protein>
<sequence length="172" mass="19417">MEVEKVPRKAVEEAHREAGAAREERRLKEEKAARAYGFLSRLPARYRKAALEVLERYPGDGRDLLAWLGEGVSPTRDLLRQALGPLGEREVRELLQGIREMDLALREALKGYDRREAWAEKPPTEKQLALLEALGYRGPAPRSVLEASELIENLQSRKGRWASRKRPGAPGA</sequence>
<dbReference type="EMBL" id="DRXE01000224">
    <property type="protein sequence ID" value="HHM68254.1"/>
    <property type="molecule type" value="Genomic_DNA"/>
</dbReference>
<accession>A0A7C5VJX0</accession>
<reference evidence="2" key="1">
    <citation type="journal article" date="2020" name="mSystems">
        <title>Genome- and Community-Level Interaction Insights into Carbon Utilization and Element Cycling Functions of Hydrothermarchaeota in Hydrothermal Sediment.</title>
        <authorList>
            <person name="Zhou Z."/>
            <person name="Liu Y."/>
            <person name="Xu W."/>
            <person name="Pan J."/>
            <person name="Luo Z.H."/>
            <person name="Li M."/>
        </authorList>
    </citation>
    <scope>NUCLEOTIDE SEQUENCE [LARGE SCALE GENOMIC DNA]</scope>
    <source>
        <strain evidence="2">SpSt-1071</strain>
    </source>
</reference>
<evidence type="ECO:0000256" key="1">
    <source>
        <dbReference type="SAM" id="MobiDB-lite"/>
    </source>
</evidence>
<organism evidence="2">
    <name type="scientific">Thermus caliditerrae</name>
    <dbReference type="NCBI Taxonomy" id="1330700"/>
    <lineage>
        <taxon>Bacteria</taxon>
        <taxon>Thermotogati</taxon>
        <taxon>Deinococcota</taxon>
        <taxon>Deinococci</taxon>
        <taxon>Thermales</taxon>
        <taxon>Thermaceae</taxon>
        <taxon>Thermus</taxon>
    </lineage>
</organism>
<proteinExistence type="predicted"/>
<evidence type="ECO:0000313" key="2">
    <source>
        <dbReference type="EMBL" id="HHM68254.1"/>
    </source>
</evidence>
<comment type="caution">
    <text evidence="2">The sequence shown here is derived from an EMBL/GenBank/DDBJ whole genome shotgun (WGS) entry which is preliminary data.</text>
</comment>
<dbReference type="AlphaFoldDB" id="A0A7C5VJX0"/>
<feature type="region of interest" description="Disordered" evidence="1">
    <location>
        <begin position="1"/>
        <end position="27"/>
    </location>
</feature>